<accession>X1LD45</accession>
<sequence>ALFYKYYEKKNINNQEKVFNEVTLVTSTE</sequence>
<feature type="non-terminal residue" evidence="1">
    <location>
        <position position="1"/>
    </location>
</feature>
<comment type="caution">
    <text evidence="1">The sequence shown here is derived from an EMBL/GenBank/DDBJ whole genome shotgun (WGS) entry which is preliminary data.</text>
</comment>
<proteinExistence type="predicted"/>
<dbReference type="EMBL" id="BARV01009546">
    <property type="protein sequence ID" value="GAI17008.1"/>
    <property type="molecule type" value="Genomic_DNA"/>
</dbReference>
<dbReference type="AlphaFoldDB" id="X1LD45"/>
<reference evidence="1" key="1">
    <citation type="journal article" date="2014" name="Front. Microbiol.">
        <title>High frequency of phylogenetically diverse reductive dehalogenase-homologous genes in deep subseafloor sedimentary metagenomes.</title>
        <authorList>
            <person name="Kawai M."/>
            <person name="Futagami T."/>
            <person name="Toyoda A."/>
            <person name="Takaki Y."/>
            <person name="Nishi S."/>
            <person name="Hori S."/>
            <person name="Arai W."/>
            <person name="Tsubouchi T."/>
            <person name="Morono Y."/>
            <person name="Uchiyama I."/>
            <person name="Ito T."/>
            <person name="Fujiyama A."/>
            <person name="Inagaki F."/>
            <person name="Takami H."/>
        </authorList>
    </citation>
    <scope>NUCLEOTIDE SEQUENCE</scope>
    <source>
        <strain evidence="1">Expedition CK06-06</strain>
    </source>
</reference>
<gene>
    <name evidence="1" type="ORF">S06H3_18795</name>
</gene>
<evidence type="ECO:0000313" key="1">
    <source>
        <dbReference type="EMBL" id="GAI17008.1"/>
    </source>
</evidence>
<name>X1LD45_9ZZZZ</name>
<organism evidence="1">
    <name type="scientific">marine sediment metagenome</name>
    <dbReference type="NCBI Taxonomy" id="412755"/>
    <lineage>
        <taxon>unclassified sequences</taxon>
        <taxon>metagenomes</taxon>
        <taxon>ecological metagenomes</taxon>
    </lineage>
</organism>
<protein>
    <submittedName>
        <fullName evidence="1">Uncharacterized protein</fullName>
    </submittedName>
</protein>